<organism evidence="2 3">
    <name type="scientific">Aeromicrobium halocynthiae</name>
    <dbReference type="NCBI Taxonomy" id="560557"/>
    <lineage>
        <taxon>Bacteria</taxon>
        <taxon>Bacillati</taxon>
        <taxon>Actinomycetota</taxon>
        <taxon>Actinomycetes</taxon>
        <taxon>Propionibacteriales</taxon>
        <taxon>Nocardioidaceae</taxon>
        <taxon>Aeromicrobium</taxon>
    </lineage>
</organism>
<accession>A0ABN2W2A6</accession>
<evidence type="ECO:0000313" key="2">
    <source>
        <dbReference type="EMBL" id="GAA2080713.1"/>
    </source>
</evidence>
<evidence type="ECO:0000259" key="1">
    <source>
        <dbReference type="PROSITE" id="PS50995"/>
    </source>
</evidence>
<comment type="caution">
    <text evidence="2">The sequence shown here is derived from an EMBL/GenBank/DDBJ whole genome shotgun (WGS) entry which is preliminary data.</text>
</comment>
<dbReference type="InterPro" id="IPR036390">
    <property type="entry name" value="WH_DNA-bd_sf"/>
</dbReference>
<dbReference type="InterPro" id="IPR000835">
    <property type="entry name" value="HTH_MarR-typ"/>
</dbReference>
<dbReference type="Gene3D" id="1.10.10.10">
    <property type="entry name" value="Winged helix-like DNA-binding domain superfamily/Winged helix DNA-binding domain"/>
    <property type="match status" value="1"/>
</dbReference>
<protein>
    <submittedName>
        <fullName evidence="2">MarR family transcriptional regulator</fullName>
    </submittedName>
</protein>
<dbReference type="SMART" id="SM00347">
    <property type="entry name" value="HTH_MARR"/>
    <property type="match status" value="1"/>
</dbReference>
<dbReference type="SUPFAM" id="SSF46785">
    <property type="entry name" value="Winged helix' DNA-binding domain"/>
    <property type="match status" value="1"/>
</dbReference>
<sequence>MTRQHDPLIHLLRELTTRTDQWVESRGRREGVHRTHLHALAHLMDAEEQGHAMSPGELATAVGLSAPATTALLDRLVAAGHVERSTHPVDRRRTVLTVTDAARATGFAIFGPLALRMAPIMGRLDEHERETITRFLSEIVAVMDPDADD</sequence>
<feature type="domain" description="HTH marR-type" evidence="1">
    <location>
        <begin position="5"/>
        <end position="141"/>
    </location>
</feature>
<dbReference type="PANTHER" id="PTHR33164">
    <property type="entry name" value="TRANSCRIPTIONAL REGULATOR, MARR FAMILY"/>
    <property type="match status" value="1"/>
</dbReference>
<dbReference type="EMBL" id="BAAAPY010000007">
    <property type="protein sequence ID" value="GAA2080713.1"/>
    <property type="molecule type" value="Genomic_DNA"/>
</dbReference>
<proteinExistence type="predicted"/>
<dbReference type="InterPro" id="IPR036388">
    <property type="entry name" value="WH-like_DNA-bd_sf"/>
</dbReference>
<reference evidence="2 3" key="1">
    <citation type="journal article" date="2019" name="Int. J. Syst. Evol. Microbiol.">
        <title>The Global Catalogue of Microorganisms (GCM) 10K type strain sequencing project: providing services to taxonomists for standard genome sequencing and annotation.</title>
        <authorList>
            <consortium name="The Broad Institute Genomics Platform"/>
            <consortium name="The Broad Institute Genome Sequencing Center for Infectious Disease"/>
            <person name="Wu L."/>
            <person name="Ma J."/>
        </authorList>
    </citation>
    <scope>NUCLEOTIDE SEQUENCE [LARGE SCALE GENOMIC DNA]</scope>
    <source>
        <strain evidence="2 3">JCM 15749</strain>
    </source>
</reference>
<keyword evidence="3" id="KW-1185">Reference proteome</keyword>
<dbReference type="PROSITE" id="PS50995">
    <property type="entry name" value="HTH_MARR_2"/>
    <property type="match status" value="1"/>
</dbReference>
<dbReference type="InterPro" id="IPR039422">
    <property type="entry name" value="MarR/SlyA-like"/>
</dbReference>
<dbReference type="RefSeq" id="WP_344328114.1">
    <property type="nucleotide sequence ID" value="NZ_BAAAPY010000007.1"/>
</dbReference>
<dbReference type="PRINTS" id="PR00598">
    <property type="entry name" value="HTHMARR"/>
</dbReference>
<dbReference type="Proteomes" id="UP001501480">
    <property type="component" value="Unassembled WGS sequence"/>
</dbReference>
<dbReference type="Pfam" id="PF12802">
    <property type="entry name" value="MarR_2"/>
    <property type="match status" value="1"/>
</dbReference>
<name>A0ABN2W2A6_9ACTN</name>
<evidence type="ECO:0000313" key="3">
    <source>
        <dbReference type="Proteomes" id="UP001501480"/>
    </source>
</evidence>
<gene>
    <name evidence="2" type="ORF">GCM10009821_21500</name>
</gene>
<dbReference type="PANTHER" id="PTHR33164:SF106">
    <property type="entry name" value="TRANSCRIPTIONAL REGULATORY PROTEIN"/>
    <property type="match status" value="1"/>
</dbReference>